<evidence type="ECO:0000313" key="1">
    <source>
        <dbReference type="EMBL" id="CAG8709552.1"/>
    </source>
</evidence>
<dbReference type="AlphaFoldDB" id="A0A9N9HWJ4"/>
<proteinExistence type="predicted"/>
<dbReference type="Proteomes" id="UP000789405">
    <property type="component" value="Unassembled WGS sequence"/>
</dbReference>
<keyword evidence="2" id="KW-1185">Reference proteome</keyword>
<organism evidence="1 2">
    <name type="scientific">Dentiscutata erythropus</name>
    <dbReference type="NCBI Taxonomy" id="1348616"/>
    <lineage>
        <taxon>Eukaryota</taxon>
        <taxon>Fungi</taxon>
        <taxon>Fungi incertae sedis</taxon>
        <taxon>Mucoromycota</taxon>
        <taxon>Glomeromycotina</taxon>
        <taxon>Glomeromycetes</taxon>
        <taxon>Diversisporales</taxon>
        <taxon>Gigasporaceae</taxon>
        <taxon>Dentiscutata</taxon>
    </lineage>
</organism>
<gene>
    <name evidence="1" type="ORF">DERYTH_LOCUS13491</name>
</gene>
<dbReference type="EMBL" id="CAJVPY010009509">
    <property type="protein sequence ID" value="CAG8709552.1"/>
    <property type="molecule type" value="Genomic_DNA"/>
</dbReference>
<evidence type="ECO:0000313" key="2">
    <source>
        <dbReference type="Proteomes" id="UP000789405"/>
    </source>
</evidence>
<name>A0A9N9HWJ4_9GLOM</name>
<sequence length="144" mass="16547">MTFENLSNKTNDPFKGLLKDKSIDYNAFKNTQLIGSGTFGSTYHAVYSNNILVHEDNIKIAGIRLSGRLSDVFNLSNKFPKFFPYINPQCFQHKEQCKRKFIEGTPIPYAIIYTDCWLKDPNIQEIAYSFEWLKAELIHSGNGL</sequence>
<comment type="caution">
    <text evidence="1">The sequence shown here is derived from an EMBL/GenBank/DDBJ whole genome shotgun (WGS) entry which is preliminary data.</text>
</comment>
<dbReference type="OrthoDB" id="2401974at2759"/>
<reference evidence="1" key="1">
    <citation type="submission" date="2021-06" db="EMBL/GenBank/DDBJ databases">
        <authorList>
            <person name="Kallberg Y."/>
            <person name="Tangrot J."/>
            <person name="Rosling A."/>
        </authorList>
    </citation>
    <scope>NUCLEOTIDE SEQUENCE</scope>
    <source>
        <strain evidence="1">MA453B</strain>
    </source>
</reference>
<protein>
    <submittedName>
        <fullName evidence="1">26975_t:CDS:1</fullName>
    </submittedName>
</protein>
<accession>A0A9N9HWJ4</accession>